<evidence type="ECO:0000313" key="10">
    <source>
        <dbReference type="Proteomes" id="UP001560573"/>
    </source>
</evidence>
<dbReference type="EMBL" id="JAULBC010000006">
    <property type="protein sequence ID" value="MEX6689624.1"/>
    <property type="molecule type" value="Genomic_DNA"/>
</dbReference>
<dbReference type="InterPro" id="IPR003838">
    <property type="entry name" value="ABC3_permease_C"/>
</dbReference>
<feature type="transmembrane region" description="Helical" evidence="6">
    <location>
        <begin position="21"/>
        <end position="41"/>
    </location>
</feature>
<evidence type="ECO:0000256" key="1">
    <source>
        <dbReference type="ARBA" id="ARBA00004651"/>
    </source>
</evidence>
<feature type="domain" description="ABC3 transporter permease C-terminal" evidence="7">
    <location>
        <begin position="287"/>
        <end position="400"/>
    </location>
</feature>
<comment type="caution">
    <text evidence="9">The sequence shown here is derived from an EMBL/GenBank/DDBJ whole genome shotgun (WGS) entry which is preliminary data.</text>
</comment>
<feature type="transmembrane region" description="Helical" evidence="6">
    <location>
        <begin position="423"/>
        <end position="443"/>
    </location>
</feature>
<feature type="domain" description="ABC3 transporter permease C-terminal" evidence="7">
    <location>
        <begin position="669"/>
        <end position="778"/>
    </location>
</feature>
<dbReference type="InterPro" id="IPR025857">
    <property type="entry name" value="MacB_PCD"/>
</dbReference>
<evidence type="ECO:0000259" key="7">
    <source>
        <dbReference type="Pfam" id="PF02687"/>
    </source>
</evidence>
<comment type="subcellular location">
    <subcellularLocation>
        <location evidence="1">Cell membrane</location>
        <topology evidence="1">Multi-pass membrane protein</topology>
    </subcellularLocation>
</comment>
<dbReference type="Pfam" id="PF02687">
    <property type="entry name" value="FtsX"/>
    <property type="match status" value="2"/>
</dbReference>
<keyword evidence="10" id="KW-1185">Reference proteome</keyword>
<accession>A0ABV3ZKF2</accession>
<reference evidence="9 10" key="1">
    <citation type="submission" date="2023-07" db="EMBL/GenBank/DDBJ databases">
        <authorList>
            <person name="Lian W.-H."/>
        </authorList>
    </citation>
    <scope>NUCLEOTIDE SEQUENCE [LARGE SCALE GENOMIC DNA]</scope>
    <source>
        <strain evidence="9 10">SYSU DXS3180</strain>
    </source>
</reference>
<dbReference type="Pfam" id="PF12704">
    <property type="entry name" value="MacB_PCD"/>
    <property type="match status" value="2"/>
</dbReference>
<evidence type="ECO:0000256" key="5">
    <source>
        <dbReference type="ARBA" id="ARBA00023136"/>
    </source>
</evidence>
<keyword evidence="4 6" id="KW-1133">Transmembrane helix</keyword>
<evidence type="ECO:0000256" key="3">
    <source>
        <dbReference type="ARBA" id="ARBA00022692"/>
    </source>
</evidence>
<dbReference type="PANTHER" id="PTHR30572:SF18">
    <property type="entry name" value="ABC-TYPE MACROLIDE FAMILY EXPORT SYSTEM PERMEASE COMPONENT 2"/>
    <property type="match status" value="1"/>
</dbReference>
<protein>
    <submittedName>
        <fullName evidence="9">ABC transporter permease</fullName>
    </submittedName>
</protein>
<evidence type="ECO:0000313" key="9">
    <source>
        <dbReference type="EMBL" id="MEX6689624.1"/>
    </source>
</evidence>
<dbReference type="InterPro" id="IPR050250">
    <property type="entry name" value="Macrolide_Exporter_MacB"/>
</dbReference>
<feature type="transmembrane region" description="Helical" evidence="6">
    <location>
        <begin position="750"/>
        <end position="775"/>
    </location>
</feature>
<feature type="transmembrane region" description="Helical" evidence="6">
    <location>
        <begin position="718"/>
        <end position="738"/>
    </location>
</feature>
<evidence type="ECO:0000256" key="4">
    <source>
        <dbReference type="ARBA" id="ARBA00022989"/>
    </source>
</evidence>
<evidence type="ECO:0000256" key="2">
    <source>
        <dbReference type="ARBA" id="ARBA00022475"/>
    </source>
</evidence>
<organism evidence="9 10">
    <name type="scientific">Danxiaibacter flavus</name>
    <dbReference type="NCBI Taxonomy" id="3049108"/>
    <lineage>
        <taxon>Bacteria</taxon>
        <taxon>Pseudomonadati</taxon>
        <taxon>Bacteroidota</taxon>
        <taxon>Chitinophagia</taxon>
        <taxon>Chitinophagales</taxon>
        <taxon>Chitinophagaceae</taxon>
        <taxon>Danxiaibacter</taxon>
    </lineage>
</organism>
<proteinExistence type="predicted"/>
<feature type="transmembrane region" description="Helical" evidence="6">
    <location>
        <begin position="284"/>
        <end position="303"/>
    </location>
</feature>
<evidence type="ECO:0000259" key="8">
    <source>
        <dbReference type="Pfam" id="PF12704"/>
    </source>
</evidence>
<evidence type="ECO:0000256" key="6">
    <source>
        <dbReference type="SAM" id="Phobius"/>
    </source>
</evidence>
<gene>
    <name evidence="9" type="ORF">QTN47_19120</name>
</gene>
<dbReference type="Proteomes" id="UP001560573">
    <property type="component" value="Unassembled WGS sequence"/>
</dbReference>
<keyword evidence="2" id="KW-1003">Cell membrane</keyword>
<dbReference type="RefSeq" id="WP_369331031.1">
    <property type="nucleotide sequence ID" value="NZ_JAULBC010000006.1"/>
</dbReference>
<dbReference type="PANTHER" id="PTHR30572">
    <property type="entry name" value="MEMBRANE COMPONENT OF TRANSPORTER-RELATED"/>
    <property type="match status" value="1"/>
</dbReference>
<feature type="transmembrane region" description="Helical" evidence="6">
    <location>
        <begin position="328"/>
        <end position="355"/>
    </location>
</feature>
<feature type="domain" description="MacB-like periplasmic core" evidence="8">
    <location>
        <begin position="431"/>
        <end position="633"/>
    </location>
</feature>
<keyword evidence="3 6" id="KW-0812">Transmembrane</keyword>
<feature type="transmembrane region" description="Helical" evidence="6">
    <location>
        <begin position="669"/>
        <end position="690"/>
    </location>
</feature>
<name>A0ABV3ZKF2_9BACT</name>
<sequence>MFKNYFKTAWRNLAKNKVYSFLNILGLAIGMSVAMLIGLWVQHELSYDSFNVNREHIAMVMKKTLFNNEKGTQAGISLPLYDELKTNYPEVKRITRLDWGGNHSLMVGDKKLSSKGHFADPDFLRMFTFPLVEGQADLVLKDPYSIVLTQSLSKSLFGDADPVGKFIKLDNQHNVKVTGVLKDVPKNSSIEFDFLLPYELNVLTDSFVKNSKGQWQNNFLQNFVQLNDGVTVEAFSRKIAPIIQQKSKDKKEGTLFVHPMKKGHLYSEFKDWINIGGTIEYVKLFAVIGIFVLIIACINFMNLSTARSEKRAKEVAIRKTVGSQRKQLVVQFLGESVITALIAFVLSLFIVKLSLPWLSQLGFKDVIFNFSNLPLLLVLFAGCVVTGLLAGSYPALYLSGFKPIKVLKGTFSAGKAANLPRKILVVIQFSFSIALIIGTIIVFQQIQHARNRPLGYRPDNLISFGLSNDLTKNFEPLKRDLLATGYLEAVSRSSSPMTGVYNQWDDFSWEGKDPDSHPLFSAIMIDHDYDKASGVILKEGRFFSKEFLTDSNAVVLNEAAVKLMGFKNPLGKMIRFANQPMTVIGVVQNVIMEDPFRSVMPAIMLFRPYFISQGMIRFKTGTNLQKALAAIQPVMATYNPAYPFEYRFVDEEFNKKFQAENQVGALSRIFAALAIFISCLGLFGLASFMAERRTKEIGVRKVLGASVSQLWLLLSKDFVLLVFISCLIASPLALYFLQDWLKKYEYRIEISPLVFISAGIIAIIITLATISFQAIKAALANPVKSLRTE</sequence>
<keyword evidence="5 6" id="KW-0472">Membrane</keyword>
<feature type="domain" description="MacB-like periplasmic core" evidence="8">
    <location>
        <begin position="20"/>
        <end position="240"/>
    </location>
</feature>
<feature type="transmembrane region" description="Helical" evidence="6">
    <location>
        <begin position="375"/>
        <end position="398"/>
    </location>
</feature>